<accession>A0AAD1M991</accession>
<keyword evidence="2" id="KW-1185">Reference proteome</keyword>
<protein>
    <recommendedName>
        <fullName evidence="3">Tail terminator</fullName>
    </recommendedName>
</protein>
<dbReference type="EMBL" id="AP022560">
    <property type="protein sequence ID" value="BBX04305.1"/>
    <property type="molecule type" value="Genomic_DNA"/>
</dbReference>
<name>A0AAD1M991_9MYCO</name>
<reference evidence="1 2" key="1">
    <citation type="journal article" date="2019" name="Emerg. Microbes Infect.">
        <title>Comprehensive subspecies identification of 175 nontuberculous mycobacteria species based on 7547 genomic profiles.</title>
        <authorList>
            <person name="Matsumoto Y."/>
            <person name="Kinjo T."/>
            <person name="Motooka D."/>
            <person name="Nabeya D."/>
            <person name="Jung N."/>
            <person name="Uechi K."/>
            <person name="Horii T."/>
            <person name="Iida T."/>
            <person name="Fujita J."/>
            <person name="Nakamura S."/>
        </authorList>
    </citation>
    <scope>NUCLEOTIDE SEQUENCE [LARGE SCALE GENOMIC DNA]</scope>
    <source>
        <strain evidence="1 2">JCM 6375</strain>
    </source>
</reference>
<evidence type="ECO:0000313" key="2">
    <source>
        <dbReference type="Proteomes" id="UP000466681"/>
    </source>
</evidence>
<dbReference type="AlphaFoldDB" id="A0AAD1M991"/>
<proteinExistence type="predicted"/>
<evidence type="ECO:0000313" key="1">
    <source>
        <dbReference type="EMBL" id="BBX04305.1"/>
    </source>
</evidence>
<dbReference type="Proteomes" id="UP000466681">
    <property type="component" value="Chromosome"/>
</dbReference>
<evidence type="ECO:0008006" key="3">
    <source>
        <dbReference type="Google" id="ProtNLM"/>
    </source>
</evidence>
<dbReference type="KEGG" id="mmor:MMOR_52410"/>
<organism evidence="1 2">
    <name type="scientific">Mycolicibacterium moriokaense</name>
    <dbReference type="NCBI Taxonomy" id="39691"/>
    <lineage>
        <taxon>Bacteria</taxon>
        <taxon>Bacillati</taxon>
        <taxon>Actinomycetota</taxon>
        <taxon>Actinomycetes</taxon>
        <taxon>Mycobacteriales</taxon>
        <taxon>Mycobacteriaceae</taxon>
        <taxon>Mycolicibacterium</taxon>
    </lineage>
</organism>
<gene>
    <name evidence="1" type="ORF">MMOR_52410</name>
</gene>
<sequence>MVLPLLRQALGDGVSVVSVIPNVEHRTYPLVLVTRAGGVRNPKRPRKLSVPQLDLMVVHHIGLVEAEELYDVVLDALYDAVSAQTVVEGVGYLHSVRETKGATSIGSPLPDTFAVQGTVLVGVRPV</sequence>